<dbReference type="RefSeq" id="WP_090331501.1">
    <property type="nucleotide sequence ID" value="NZ_FNXY01000001.1"/>
</dbReference>
<dbReference type="OrthoDB" id="771492at2"/>
<organism evidence="1 2">
    <name type="scientific">Dyadobacter koreensis</name>
    <dbReference type="NCBI Taxonomy" id="408657"/>
    <lineage>
        <taxon>Bacteria</taxon>
        <taxon>Pseudomonadati</taxon>
        <taxon>Bacteroidota</taxon>
        <taxon>Cytophagia</taxon>
        <taxon>Cytophagales</taxon>
        <taxon>Spirosomataceae</taxon>
        <taxon>Dyadobacter</taxon>
    </lineage>
</organism>
<gene>
    <name evidence="1" type="ORF">SAMN04487995_0449</name>
</gene>
<dbReference type="AlphaFoldDB" id="A0A1H6QA22"/>
<protein>
    <submittedName>
        <fullName evidence="1">Uncharacterized protein</fullName>
    </submittedName>
</protein>
<keyword evidence="2" id="KW-1185">Reference proteome</keyword>
<dbReference type="Proteomes" id="UP000199532">
    <property type="component" value="Unassembled WGS sequence"/>
</dbReference>
<reference evidence="1 2" key="1">
    <citation type="submission" date="2016-10" db="EMBL/GenBank/DDBJ databases">
        <authorList>
            <person name="de Groot N.N."/>
        </authorList>
    </citation>
    <scope>NUCLEOTIDE SEQUENCE [LARGE SCALE GENOMIC DNA]</scope>
    <source>
        <strain evidence="1 2">DSM 19938</strain>
    </source>
</reference>
<sequence length="68" mass="7669">MKTELAPSNIKETSIGGLRTGDFIVNLGEVLEIDELTNAYSVVVRRSNQKQVFTFDKEDLLLVKKKNN</sequence>
<proteinExistence type="predicted"/>
<dbReference type="EMBL" id="FNXY01000001">
    <property type="protein sequence ID" value="SEI40641.1"/>
    <property type="molecule type" value="Genomic_DNA"/>
</dbReference>
<name>A0A1H6QA22_9BACT</name>
<evidence type="ECO:0000313" key="2">
    <source>
        <dbReference type="Proteomes" id="UP000199532"/>
    </source>
</evidence>
<evidence type="ECO:0000313" key="1">
    <source>
        <dbReference type="EMBL" id="SEI40641.1"/>
    </source>
</evidence>
<accession>A0A1H6QA22</accession>